<dbReference type="Pfam" id="PF14392">
    <property type="entry name" value="zf-CCHC_4"/>
    <property type="match status" value="1"/>
</dbReference>
<dbReference type="EMBL" id="CABITT030000006">
    <property type="protein sequence ID" value="VVB08680.1"/>
    <property type="molecule type" value="Genomic_DNA"/>
</dbReference>
<feature type="domain" description="Zinc knuckle CX2CX4HX4C" evidence="2">
    <location>
        <begin position="331"/>
        <end position="374"/>
    </location>
</feature>
<keyword evidence="4" id="KW-1185">Reference proteome</keyword>
<dbReference type="InterPro" id="IPR025836">
    <property type="entry name" value="Zn_knuckle_CX2CX4HX4C"/>
</dbReference>
<dbReference type="OrthoDB" id="1113471at2759"/>
<gene>
    <name evidence="3" type="ORF">ANE_LOCUS19124</name>
</gene>
<feature type="domain" description="DUF4283" evidence="1">
    <location>
        <begin position="239"/>
        <end position="299"/>
    </location>
</feature>
<sequence>MLRDRFRLKGDRDFGDSVISSDEEETRNWSSWVYQRRNEIEIEITDLGISQGISKGDTIGFDLKDKGRRNLVEIRWLEGEITKANLTREALMSDRRGYGKLIWEFDILQQLFTFGESKVGLQEVLRIGDLNGQGDGNEIICRSWEINRDYTNQYALKEIVAPFIKTIKGTQWLFIFSRRLWVVVYLWQRFSRSVWLGDRLVVWFFIPRRRMAHVAVNKIEVVRTEVVKIASLDVERRIKQFELTLIGRVWNPMFQNMDSLLHNMPKFWRLEDKVTGADLEDGKFHFNFRSEEDIQEYAAAGSLWVVGKLLGKASDVDEDSGYIRVTLNGFKPLVFTTIIPFDNGHEVTVTIDYEKLANHCKHCFRLTHLASVCPELCEQVDKGRLKRRITNRQQSHTLVSMGRMAGRWLGRNRHGQEFHKGASWDGRMIRKDSSRIGAWESQARGNKQVENVYRVKDGRPHSYDRGRNASWPTPLYHVQKGGYWPIH</sequence>
<proteinExistence type="predicted"/>
<dbReference type="InterPro" id="IPR025558">
    <property type="entry name" value="DUF4283"/>
</dbReference>
<evidence type="ECO:0000259" key="1">
    <source>
        <dbReference type="Pfam" id="PF14111"/>
    </source>
</evidence>
<evidence type="ECO:0000313" key="3">
    <source>
        <dbReference type="EMBL" id="VVB08680.1"/>
    </source>
</evidence>
<dbReference type="InterPro" id="IPR040256">
    <property type="entry name" value="At4g02000-like"/>
</dbReference>
<evidence type="ECO:0008006" key="5">
    <source>
        <dbReference type="Google" id="ProtNLM"/>
    </source>
</evidence>
<dbReference type="Pfam" id="PF14111">
    <property type="entry name" value="DUF4283"/>
    <property type="match status" value="1"/>
</dbReference>
<evidence type="ECO:0000313" key="4">
    <source>
        <dbReference type="Proteomes" id="UP000489600"/>
    </source>
</evidence>
<comment type="caution">
    <text evidence="3">The sequence shown here is derived from an EMBL/GenBank/DDBJ whole genome shotgun (WGS) entry which is preliminary data.</text>
</comment>
<protein>
    <recommendedName>
        <fullName evidence="5">Zinc knuckle CX2CX4HX4C domain-containing protein</fullName>
    </recommendedName>
</protein>
<dbReference type="AlphaFoldDB" id="A0A565C4Y4"/>
<accession>A0A565C4Y4</accession>
<reference evidence="3" key="1">
    <citation type="submission" date="2019-07" db="EMBL/GenBank/DDBJ databases">
        <authorList>
            <person name="Dittberner H."/>
        </authorList>
    </citation>
    <scope>NUCLEOTIDE SEQUENCE [LARGE SCALE GENOMIC DNA]</scope>
</reference>
<dbReference type="Proteomes" id="UP000489600">
    <property type="component" value="Unassembled WGS sequence"/>
</dbReference>
<name>A0A565C4Y4_9BRAS</name>
<dbReference type="PANTHER" id="PTHR31286:SF163">
    <property type="entry name" value="ZINC KNUCKLE CX2CX4HX4C DOMAIN-CONTAINING PROTEIN"/>
    <property type="match status" value="1"/>
</dbReference>
<dbReference type="PANTHER" id="PTHR31286">
    <property type="entry name" value="GLYCINE-RICH CELL WALL STRUCTURAL PROTEIN 1.8-LIKE"/>
    <property type="match status" value="1"/>
</dbReference>
<evidence type="ECO:0000259" key="2">
    <source>
        <dbReference type="Pfam" id="PF14392"/>
    </source>
</evidence>
<organism evidence="3 4">
    <name type="scientific">Arabis nemorensis</name>
    <dbReference type="NCBI Taxonomy" id="586526"/>
    <lineage>
        <taxon>Eukaryota</taxon>
        <taxon>Viridiplantae</taxon>
        <taxon>Streptophyta</taxon>
        <taxon>Embryophyta</taxon>
        <taxon>Tracheophyta</taxon>
        <taxon>Spermatophyta</taxon>
        <taxon>Magnoliopsida</taxon>
        <taxon>eudicotyledons</taxon>
        <taxon>Gunneridae</taxon>
        <taxon>Pentapetalae</taxon>
        <taxon>rosids</taxon>
        <taxon>malvids</taxon>
        <taxon>Brassicales</taxon>
        <taxon>Brassicaceae</taxon>
        <taxon>Arabideae</taxon>
        <taxon>Arabis</taxon>
    </lineage>
</organism>